<feature type="transmembrane region" description="Helical" evidence="1">
    <location>
        <begin position="31"/>
        <end position="50"/>
    </location>
</feature>
<evidence type="ECO:0000313" key="3">
    <source>
        <dbReference type="Proteomes" id="UP000216024"/>
    </source>
</evidence>
<keyword evidence="1" id="KW-0812">Transmembrane</keyword>
<dbReference type="RefSeq" id="WP_095136048.1">
    <property type="nucleotide sequence ID" value="NZ_NIBG01000035.1"/>
</dbReference>
<dbReference type="Proteomes" id="UP000216024">
    <property type="component" value="Unassembled WGS sequence"/>
</dbReference>
<sequence>MWPILGILTVAIGMTLYEVPSLVERNLKRELWVFFILLIFGVILSIAESLNLDIPNPSDFLTVIYKPFTDFILNIFK</sequence>
<evidence type="ECO:0000256" key="1">
    <source>
        <dbReference type="SAM" id="Phobius"/>
    </source>
</evidence>
<gene>
    <name evidence="2" type="ORF">CCE28_20865</name>
</gene>
<keyword evidence="1" id="KW-1133">Transmembrane helix</keyword>
<keyword evidence="1" id="KW-0472">Membrane</keyword>
<keyword evidence="3" id="KW-1185">Reference proteome</keyword>
<organism evidence="2 3">
    <name type="scientific">Anaeromicrobium sediminis</name>
    <dbReference type="NCBI Taxonomy" id="1478221"/>
    <lineage>
        <taxon>Bacteria</taxon>
        <taxon>Bacillati</taxon>
        <taxon>Bacillota</taxon>
        <taxon>Clostridia</taxon>
        <taxon>Peptostreptococcales</taxon>
        <taxon>Thermotaleaceae</taxon>
        <taxon>Anaeromicrobium</taxon>
    </lineage>
</organism>
<accession>A0A267M9W4</accession>
<name>A0A267M9W4_9FIRM</name>
<evidence type="ECO:0000313" key="2">
    <source>
        <dbReference type="EMBL" id="PAB56351.1"/>
    </source>
</evidence>
<reference evidence="2 3" key="1">
    <citation type="submission" date="2017-06" db="EMBL/GenBank/DDBJ databases">
        <title>Draft genome sequence of anaerobic fermentative bacterium Anaeromicrobium sediminis DY2726D isolated from West Pacific Ocean sediments.</title>
        <authorList>
            <person name="Zeng X."/>
        </authorList>
    </citation>
    <scope>NUCLEOTIDE SEQUENCE [LARGE SCALE GENOMIC DNA]</scope>
    <source>
        <strain evidence="2 3">DY2726D</strain>
    </source>
</reference>
<comment type="caution">
    <text evidence="2">The sequence shown here is derived from an EMBL/GenBank/DDBJ whole genome shotgun (WGS) entry which is preliminary data.</text>
</comment>
<dbReference type="OrthoDB" id="2440830at2"/>
<dbReference type="AlphaFoldDB" id="A0A267M9W4"/>
<dbReference type="EMBL" id="NIBG01000035">
    <property type="protein sequence ID" value="PAB56351.1"/>
    <property type="molecule type" value="Genomic_DNA"/>
</dbReference>
<proteinExistence type="predicted"/>
<protein>
    <submittedName>
        <fullName evidence="2">Uncharacterized protein</fullName>
    </submittedName>
</protein>